<dbReference type="EMBL" id="BDGG01000001">
    <property type="protein sequence ID" value="GAU90074.1"/>
    <property type="molecule type" value="Genomic_DNA"/>
</dbReference>
<dbReference type="Proteomes" id="UP000186922">
    <property type="component" value="Unassembled WGS sequence"/>
</dbReference>
<gene>
    <name evidence="2" type="primary">RvY_02546-1</name>
    <name evidence="2" type="synonym">RvY_02546.1</name>
    <name evidence="2" type="ORF">RvY_02546</name>
</gene>
<feature type="compositionally biased region" description="Basic and acidic residues" evidence="1">
    <location>
        <begin position="12"/>
        <end position="21"/>
    </location>
</feature>
<sequence>MNKPSAGEESEEKIRKRAMDRPFKRRNDELLAKMEEDTESVPKRQLDFLIHDKELREKDRHFQKEETGRERHYKTGARTYIAIHVPIADSAVRKSL</sequence>
<comment type="caution">
    <text evidence="2">The sequence shown here is derived from an EMBL/GenBank/DDBJ whole genome shotgun (WGS) entry which is preliminary data.</text>
</comment>
<evidence type="ECO:0000256" key="1">
    <source>
        <dbReference type="SAM" id="MobiDB-lite"/>
    </source>
</evidence>
<feature type="region of interest" description="Disordered" evidence="1">
    <location>
        <begin position="1"/>
        <end position="21"/>
    </location>
</feature>
<name>A0A1D1UK24_RAMVA</name>
<dbReference type="AlphaFoldDB" id="A0A1D1UK24"/>
<keyword evidence="3" id="KW-1185">Reference proteome</keyword>
<reference evidence="2 3" key="1">
    <citation type="journal article" date="2016" name="Nat. Commun.">
        <title>Extremotolerant tardigrade genome and improved radiotolerance of human cultured cells by tardigrade-unique protein.</title>
        <authorList>
            <person name="Hashimoto T."/>
            <person name="Horikawa D.D."/>
            <person name="Saito Y."/>
            <person name="Kuwahara H."/>
            <person name="Kozuka-Hata H."/>
            <person name="Shin-I T."/>
            <person name="Minakuchi Y."/>
            <person name="Ohishi K."/>
            <person name="Motoyama A."/>
            <person name="Aizu T."/>
            <person name="Enomoto A."/>
            <person name="Kondo K."/>
            <person name="Tanaka S."/>
            <person name="Hara Y."/>
            <person name="Koshikawa S."/>
            <person name="Sagara H."/>
            <person name="Miura T."/>
            <person name="Yokobori S."/>
            <person name="Miyagawa K."/>
            <person name="Suzuki Y."/>
            <person name="Kubo T."/>
            <person name="Oyama M."/>
            <person name="Kohara Y."/>
            <person name="Fujiyama A."/>
            <person name="Arakawa K."/>
            <person name="Katayama T."/>
            <person name="Toyoda A."/>
            <person name="Kunieda T."/>
        </authorList>
    </citation>
    <scope>NUCLEOTIDE SEQUENCE [LARGE SCALE GENOMIC DNA]</scope>
    <source>
        <strain evidence="2 3">YOKOZUNA-1</strain>
    </source>
</reference>
<organism evidence="2 3">
    <name type="scientific">Ramazzottius varieornatus</name>
    <name type="common">Water bear</name>
    <name type="synonym">Tardigrade</name>
    <dbReference type="NCBI Taxonomy" id="947166"/>
    <lineage>
        <taxon>Eukaryota</taxon>
        <taxon>Metazoa</taxon>
        <taxon>Ecdysozoa</taxon>
        <taxon>Tardigrada</taxon>
        <taxon>Eutardigrada</taxon>
        <taxon>Parachela</taxon>
        <taxon>Hypsibioidea</taxon>
        <taxon>Ramazzottiidae</taxon>
        <taxon>Ramazzottius</taxon>
    </lineage>
</organism>
<proteinExistence type="predicted"/>
<evidence type="ECO:0000313" key="2">
    <source>
        <dbReference type="EMBL" id="GAU90074.1"/>
    </source>
</evidence>
<evidence type="ECO:0000313" key="3">
    <source>
        <dbReference type="Proteomes" id="UP000186922"/>
    </source>
</evidence>
<protein>
    <submittedName>
        <fullName evidence="2">Uncharacterized protein</fullName>
    </submittedName>
</protein>
<accession>A0A1D1UK24</accession>